<dbReference type="PROSITE" id="PS00518">
    <property type="entry name" value="ZF_RING_1"/>
    <property type="match status" value="1"/>
</dbReference>
<keyword evidence="9" id="KW-0833">Ubl conjugation pathway</keyword>
<dbReference type="Pfam" id="PF04757">
    <property type="entry name" value="Pex2_Pex12"/>
    <property type="match status" value="1"/>
</dbReference>
<accession>A0AAV4ZYE0</accession>
<dbReference type="GO" id="GO:0061630">
    <property type="term" value="F:ubiquitin protein ligase activity"/>
    <property type="evidence" value="ECO:0007669"/>
    <property type="project" value="UniProtKB-EC"/>
</dbReference>
<dbReference type="PANTHER" id="PTHR48178">
    <property type="entry name" value="PEROXISOME BIOGENESIS FACTOR 2"/>
    <property type="match status" value="1"/>
</dbReference>
<dbReference type="EC" id="2.3.2.36" evidence="17"/>
<dbReference type="EMBL" id="BPWL01000002">
    <property type="protein sequence ID" value="GJJ07306.1"/>
    <property type="molecule type" value="Genomic_DNA"/>
</dbReference>
<keyword evidence="11" id="KW-0653">Protein transport</keyword>
<keyword evidence="12 19" id="KW-1133">Transmembrane helix</keyword>
<dbReference type="AlphaFoldDB" id="A0AAV4ZYE0"/>
<evidence type="ECO:0000256" key="16">
    <source>
        <dbReference type="ARBA" id="ARBA00034438"/>
    </source>
</evidence>
<comment type="catalytic activity">
    <reaction evidence="16">
        <text>[E2 ubiquitin-conjugating enzyme]-S-ubiquitinyl-L-cysteine + [acceptor protein]-L-cysteine = [E2 ubiquitin-conjugating enzyme]-L-cysteine + [acceptor protein]-S-ubiquitinyl-L-cysteine.</text>
        <dbReference type="EC" id="2.3.2.36"/>
    </reaction>
</comment>
<keyword evidence="13 19" id="KW-0472">Membrane</keyword>
<evidence type="ECO:0000256" key="14">
    <source>
        <dbReference type="ARBA" id="ARBA00023140"/>
    </source>
</evidence>
<evidence type="ECO:0000256" key="1">
    <source>
        <dbReference type="ARBA" id="ARBA00004585"/>
    </source>
</evidence>
<dbReference type="PANTHER" id="PTHR48178:SF1">
    <property type="entry name" value="PEROXISOME BIOGENESIS FACTOR 2"/>
    <property type="match status" value="1"/>
</dbReference>
<feature type="compositionally biased region" description="Acidic residues" evidence="18">
    <location>
        <begin position="376"/>
        <end position="386"/>
    </location>
</feature>
<keyword evidence="7" id="KW-0479">Metal-binding</keyword>
<dbReference type="SUPFAM" id="SSF57850">
    <property type="entry name" value="RING/U-box"/>
    <property type="match status" value="1"/>
</dbReference>
<evidence type="ECO:0000313" key="21">
    <source>
        <dbReference type="EMBL" id="GJJ07306.1"/>
    </source>
</evidence>
<keyword evidence="14" id="KW-0576">Peroxisome</keyword>
<keyword evidence="6 19" id="KW-0812">Transmembrane</keyword>
<dbReference type="GO" id="GO:0008270">
    <property type="term" value="F:zinc ion binding"/>
    <property type="evidence" value="ECO:0007669"/>
    <property type="project" value="UniProtKB-KW"/>
</dbReference>
<proteinExistence type="inferred from homology"/>
<evidence type="ECO:0000256" key="12">
    <source>
        <dbReference type="ARBA" id="ARBA00022989"/>
    </source>
</evidence>
<evidence type="ECO:0000256" key="15">
    <source>
        <dbReference type="ARBA" id="ARBA00032511"/>
    </source>
</evidence>
<evidence type="ECO:0000313" key="22">
    <source>
        <dbReference type="Proteomes" id="UP001050691"/>
    </source>
</evidence>
<dbReference type="Proteomes" id="UP001050691">
    <property type="component" value="Unassembled WGS sequence"/>
</dbReference>
<feature type="region of interest" description="Disordered" evidence="18">
    <location>
        <begin position="371"/>
        <end position="398"/>
    </location>
</feature>
<dbReference type="GO" id="GO:0016567">
    <property type="term" value="P:protein ubiquitination"/>
    <property type="evidence" value="ECO:0007669"/>
    <property type="project" value="UniProtKB-ARBA"/>
</dbReference>
<dbReference type="InterPro" id="IPR017907">
    <property type="entry name" value="Znf_RING_CS"/>
</dbReference>
<evidence type="ECO:0000256" key="11">
    <source>
        <dbReference type="ARBA" id="ARBA00022927"/>
    </source>
</evidence>
<evidence type="ECO:0000256" key="3">
    <source>
        <dbReference type="ARBA" id="ARBA00008704"/>
    </source>
</evidence>
<feature type="transmembrane region" description="Helical" evidence="19">
    <location>
        <begin position="225"/>
        <end position="242"/>
    </location>
</feature>
<evidence type="ECO:0000256" key="18">
    <source>
        <dbReference type="SAM" id="MobiDB-lite"/>
    </source>
</evidence>
<keyword evidence="22" id="KW-1185">Reference proteome</keyword>
<dbReference type="InterPro" id="IPR025654">
    <property type="entry name" value="PEX2/10"/>
</dbReference>
<comment type="similarity">
    <text evidence="3">Belongs to the pex2/pex10/pex12 family.</text>
</comment>
<gene>
    <name evidence="21" type="ORF">Clacol_001507</name>
</gene>
<comment type="subcellular location">
    <subcellularLocation>
        <location evidence="1">Peroxisome membrane</location>
        <topology evidence="1">Multi-pass membrane protein</topology>
    </subcellularLocation>
</comment>
<evidence type="ECO:0000256" key="7">
    <source>
        <dbReference type="ARBA" id="ARBA00022723"/>
    </source>
</evidence>
<evidence type="ECO:0000256" key="10">
    <source>
        <dbReference type="ARBA" id="ARBA00022833"/>
    </source>
</evidence>
<organism evidence="21 22">
    <name type="scientific">Clathrus columnatus</name>
    <dbReference type="NCBI Taxonomy" id="1419009"/>
    <lineage>
        <taxon>Eukaryota</taxon>
        <taxon>Fungi</taxon>
        <taxon>Dikarya</taxon>
        <taxon>Basidiomycota</taxon>
        <taxon>Agaricomycotina</taxon>
        <taxon>Agaricomycetes</taxon>
        <taxon>Phallomycetidae</taxon>
        <taxon>Phallales</taxon>
        <taxon>Clathraceae</taxon>
        <taxon>Clathrus</taxon>
    </lineage>
</organism>
<keyword evidence="10" id="KW-0862">Zinc</keyword>
<reference evidence="21" key="1">
    <citation type="submission" date="2021-10" db="EMBL/GenBank/DDBJ databases">
        <title>De novo Genome Assembly of Clathrus columnatus (Basidiomycota, Fungi) Using Illumina and Nanopore Sequence Data.</title>
        <authorList>
            <person name="Ogiso-Tanaka E."/>
            <person name="Itagaki H."/>
            <person name="Hosoya T."/>
            <person name="Hosaka K."/>
        </authorList>
    </citation>
    <scope>NUCLEOTIDE SEQUENCE</scope>
    <source>
        <strain evidence="21">MO-923</strain>
    </source>
</reference>
<evidence type="ECO:0000256" key="9">
    <source>
        <dbReference type="ARBA" id="ARBA00022786"/>
    </source>
</evidence>
<evidence type="ECO:0000256" key="17">
    <source>
        <dbReference type="ARBA" id="ARBA00034523"/>
    </source>
</evidence>
<evidence type="ECO:0000256" key="13">
    <source>
        <dbReference type="ARBA" id="ARBA00023136"/>
    </source>
</evidence>
<dbReference type="GO" id="GO:0016562">
    <property type="term" value="P:protein import into peroxisome matrix, receptor recycling"/>
    <property type="evidence" value="ECO:0007669"/>
    <property type="project" value="UniProtKB-ARBA"/>
</dbReference>
<feature type="domain" description="RING-type" evidence="20">
    <location>
        <begin position="290"/>
        <end position="359"/>
    </location>
</feature>
<evidence type="ECO:0000256" key="2">
    <source>
        <dbReference type="ARBA" id="ARBA00004906"/>
    </source>
</evidence>
<keyword evidence="4" id="KW-0813">Transport</keyword>
<comment type="pathway">
    <text evidence="2">Protein modification; protein ubiquitination.</text>
</comment>
<dbReference type="GO" id="GO:0005778">
    <property type="term" value="C:peroxisomal membrane"/>
    <property type="evidence" value="ECO:0007669"/>
    <property type="project" value="UniProtKB-SubCell"/>
</dbReference>
<dbReference type="InterPro" id="IPR006845">
    <property type="entry name" value="Pex_N"/>
</dbReference>
<name>A0AAV4ZYE0_9AGAM</name>
<evidence type="ECO:0000256" key="6">
    <source>
        <dbReference type="ARBA" id="ARBA00022692"/>
    </source>
</evidence>
<protein>
    <recommendedName>
        <fullName evidence="17">RING-type E3 ubiquitin transferase (cysteine targeting)</fullName>
        <ecNumber evidence="17">2.3.2.36</ecNumber>
    </recommendedName>
    <alternativeName>
        <fullName evidence="15">Peroxin-2</fullName>
    </alternativeName>
</protein>
<evidence type="ECO:0000256" key="8">
    <source>
        <dbReference type="ARBA" id="ARBA00022771"/>
    </source>
</evidence>
<evidence type="ECO:0000256" key="5">
    <source>
        <dbReference type="ARBA" id="ARBA00022679"/>
    </source>
</evidence>
<sequence>MNPPFSLQQAWKDAEPSLARLKQQLQEFPNMLGRTLRVGQIDAELLDQELLQILSGPVSKALGLINSSYSSRFEPESAFILSLLLYKFSVWDLGATYGAKLQNLHYVTSSFPPSGNDSPLRLRKRILWLHGIATVLIPYLHRRFRIYALSHAWPDAPSKNYRRKFWENLTRLEAVHNALGLVSFIAFLYNGKYRTIADRLLRLRLVPTQNTASRQVSYEFMNRQMVWHAFTEFLIFLFPLINTRLLRRRLTRAYEQTLSFAKQSFGLESAQLDQKQSNRGKYWFLPEDQCAICVENAGYSATVSLQNSLGASKAREDSTYPLNTPYVTSCLHKYCYVCIADRLLRAADDGETSWSCLRCGSAVLTADRVTKSSNGDDGDELDDILSDDNGGFLMSTDS</sequence>
<comment type="caution">
    <text evidence="21">The sequence shown here is derived from an EMBL/GenBank/DDBJ whole genome shotgun (WGS) entry which is preliminary data.</text>
</comment>
<keyword evidence="8" id="KW-0863">Zinc-finger</keyword>
<keyword evidence="5" id="KW-0808">Transferase</keyword>
<dbReference type="SMART" id="SM00184">
    <property type="entry name" value="RING"/>
    <property type="match status" value="1"/>
</dbReference>
<evidence type="ECO:0000256" key="19">
    <source>
        <dbReference type="SAM" id="Phobius"/>
    </source>
</evidence>
<dbReference type="InterPro" id="IPR001841">
    <property type="entry name" value="Znf_RING"/>
</dbReference>
<evidence type="ECO:0000259" key="20">
    <source>
        <dbReference type="SMART" id="SM00184"/>
    </source>
</evidence>
<evidence type="ECO:0000256" key="4">
    <source>
        <dbReference type="ARBA" id="ARBA00022448"/>
    </source>
</evidence>